<dbReference type="RefSeq" id="WP_290195384.1">
    <property type="nucleotide sequence ID" value="NZ_CP047654.1"/>
</dbReference>
<dbReference type="EMBL" id="JAVDXZ010000001">
    <property type="protein sequence ID" value="MDR7330046.1"/>
    <property type="molecule type" value="Genomic_DNA"/>
</dbReference>
<keyword evidence="3" id="KW-1185">Reference proteome</keyword>
<comment type="caution">
    <text evidence="2">The sequence shown here is derived from an EMBL/GenBank/DDBJ whole genome shotgun (WGS) entry which is preliminary data.</text>
</comment>
<reference evidence="2" key="1">
    <citation type="submission" date="2023-07" db="EMBL/GenBank/DDBJ databases">
        <title>Sequencing the genomes of 1000 actinobacteria strains.</title>
        <authorList>
            <person name="Klenk H.-P."/>
        </authorList>
    </citation>
    <scope>NUCLEOTIDE SEQUENCE</scope>
    <source>
        <strain evidence="2">DSM 107476</strain>
    </source>
</reference>
<dbReference type="Gene3D" id="1.20.1290.10">
    <property type="entry name" value="AhpD-like"/>
    <property type="match status" value="1"/>
</dbReference>
<organism evidence="2 3">
    <name type="scientific">Corynebacterium guangdongense</name>
    <dbReference type="NCBI Taxonomy" id="1783348"/>
    <lineage>
        <taxon>Bacteria</taxon>
        <taxon>Bacillati</taxon>
        <taxon>Actinomycetota</taxon>
        <taxon>Actinomycetes</taxon>
        <taxon>Mycobacteriales</taxon>
        <taxon>Corynebacteriaceae</taxon>
        <taxon>Corynebacterium</taxon>
    </lineage>
</organism>
<dbReference type="InterPro" id="IPR029032">
    <property type="entry name" value="AhpD-like"/>
</dbReference>
<evidence type="ECO:0000313" key="2">
    <source>
        <dbReference type="EMBL" id="MDR7330046.1"/>
    </source>
</evidence>
<dbReference type="PANTHER" id="PTHR34846:SF10">
    <property type="entry name" value="CYTOPLASMIC PROTEIN"/>
    <property type="match status" value="1"/>
</dbReference>
<proteinExistence type="predicted"/>
<dbReference type="Proteomes" id="UP001180840">
    <property type="component" value="Unassembled WGS sequence"/>
</dbReference>
<gene>
    <name evidence="2" type="ORF">J2S39_001722</name>
</gene>
<dbReference type="InterPro" id="IPR004675">
    <property type="entry name" value="AhpD_core"/>
</dbReference>
<protein>
    <submittedName>
        <fullName evidence="2">AhpD family alkylhydroperoxidase</fullName>
    </submittedName>
</protein>
<accession>A0ABU1ZYP3</accession>
<feature type="domain" description="Carboxymuconolactone decarboxylase-like" evidence="1">
    <location>
        <begin position="33"/>
        <end position="106"/>
    </location>
</feature>
<sequence length="162" mass="18157">MTDHTPTPKHGPYLDKYFPQIAKAQNNVVTQLKKIYPEVDLGRDLIELAMVRVSQINGCGACLSVHVPAARRAGVPQNKLDVLPAWRELDGYFSEQEYAALELAEEITLLPAGKRHADAPLRAMRVFAEEQVAALEWAIIHINTYNRISIFSGHPPVFREEA</sequence>
<dbReference type="Pfam" id="PF02627">
    <property type="entry name" value="CMD"/>
    <property type="match status" value="1"/>
</dbReference>
<evidence type="ECO:0000259" key="1">
    <source>
        <dbReference type="Pfam" id="PF02627"/>
    </source>
</evidence>
<dbReference type="InterPro" id="IPR003779">
    <property type="entry name" value="CMD-like"/>
</dbReference>
<name>A0ABU1ZYP3_9CORY</name>
<dbReference type="NCBIfam" id="TIGR00778">
    <property type="entry name" value="ahpD_dom"/>
    <property type="match status" value="1"/>
</dbReference>
<evidence type="ECO:0000313" key="3">
    <source>
        <dbReference type="Proteomes" id="UP001180840"/>
    </source>
</evidence>
<dbReference type="PANTHER" id="PTHR34846">
    <property type="entry name" value="4-CARBOXYMUCONOLACTONE DECARBOXYLASE FAMILY PROTEIN (AFU_ORTHOLOGUE AFUA_6G11590)"/>
    <property type="match status" value="1"/>
</dbReference>
<dbReference type="SUPFAM" id="SSF69118">
    <property type="entry name" value="AhpD-like"/>
    <property type="match status" value="1"/>
</dbReference>